<organism evidence="4 5">
    <name type="scientific">Mixia osmundae (strain CBS 9802 / IAM 14324 / JCM 22182 / KY 12970)</name>
    <dbReference type="NCBI Taxonomy" id="764103"/>
    <lineage>
        <taxon>Eukaryota</taxon>
        <taxon>Fungi</taxon>
        <taxon>Dikarya</taxon>
        <taxon>Basidiomycota</taxon>
        <taxon>Pucciniomycotina</taxon>
        <taxon>Mixiomycetes</taxon>
        <taxon>Mixiales</taxon>
        <taxon>Mixiaceae</taxon>
        <taxon>Mixia</taxon>
    </lineage>
</organism>
<reference evidence="4 5" key="1">
    <citation type="journal article" date="2011" name="J. Gen. Appl. Microbiol.">
        <title>Draft genome sequencing of the enigmatic basidiomycete Mixia osmundae.</title>
        <authorList>
            <person name="Nishida H."/>
            <person name="Nagatsuka Y."/>
            <person name="Sugiyama J."/>
        </authorList>
    </citation>
    <scope>NUCLEOTIDE SEQUENCE [LARGE SCALE GENOMIC DNA]</scope>
    <source>
        <strain evidence="5">CBS 9802 / IAM 14324 / JCM 22182 / KY 12970</strain>
    </source>
</reference>
<dbReference type="HOGENOM" id="CLU_874601_0_0_1"/>
<dbReference type="PANTHER" id="PTHR15139">
    <property type="entry name" value="TUBULIN FOLDING COFACTOR C"/>
    <property type="match status" value="1"/>
</dbReference>
<feature type="compositionally biased region" description="Basic and acidic residues" evidence="2">
    <location>
        <begin position="103"/>
        <end position="120"/>
    </location>
</feature>
<dbReference type="RefSeq" id="XP_014570698.1">
    <property type="nucleotide sequence ID" value="XM_014715212.1"/>
</dbReference>
<evidence type="ECO:0000313" key="5">
    <source>
        <dbReference type="Proteomes" id="UP000009131"/>
    </source>
</evidence>
<dbReference type="STRING" id="764103.G7DVA6"/>
<comment type="caution">
    <text evidence="4">The sequence shown here is derived from an EMBL/GenBank/DDBJ whole genome shotgun (WGS) entry which is preliminary data.</text>
</comment>
<dbReference type="Gene3D" id="2.160.20.70">
    <property type="match status" value="1"/>
</dbReference>
<keyword evidence="5" id="KW-1185">Reference proteome</keyword>
<dbReference type="InterPro" id="IPR027684">
    <property type="entry name" value="TBCC"/>
</dbReference>
<dbReference type="EMBL" id="BABT02000037">
    <property type="protein sequence ID" value="GAA94516.1"/>
    <property type="molecule type" value="Genomic_DNA"/>
</dbReference>
<evidence type="ECO:0000313" key="4">
    <source>
        <dbReference type="EMBL" id="GAA94516.1"/>
    </source>
</evidence>
<dbReference type="InterPro" id="IPR017901">
    <property type="entry name" value="C-CAP_CF_C-like"/>
</dbReference>
<name>G7DVA6_MIXOS</name>
<dbReference type="GO" id="GO:0005737">
    <property type="term" value="C:cytoplasm"/>
    <property type="evidence" value="ECO:0007669"/>
    <property type="project" value="TreeGrafter"/>
</dbReference>
<dbReference type="eggNOG" id="KOG2512">
    <property type="taxonomic scope" value="Eukaryota"/>
</dbReference>
<protein>
    <recommendedName>
        <fullName evidence="3">C-CAP/cofactor C-like domain-containing protein</fullName>
    </recommendedName>
</protein>
<dbReference type="InterPro" id="IPR012945">
    <property type="entry name" value="Tubulin-bd_cofactor_C_dom"/>
</dbReference>
<comment type="similarity">
    <text evidence="1">Belongs to the TBCC family.</text>
</comment>
<dbReference type="PANTHER" id="PTHR15139:SF0">
    <property type="entry name" value="TUBULIN-SPECIFIC CHAPERONE C"/>
    <property type="match status" value="1"/>
</dbReference>
<evidence type="ECO:0000256" key="2">
    <source>
        <dbReference type="SAM" id="MobiDB-lite"/>
    </source>
</evidence>
<dbReference type="GO" id="GO:0007023">
    <property type="term" value="P:post-chaperonin tubulin folding pathway"/>
    <property type="evidence" value="ECO:0007669"/>
    <property type="project" value="InterPro"/>
</dbReference>
<dbReference type="OrthoDB" id="194775at2759"/>
<dbReference type="OMA" id="YFQHEIT"/>
<dbReference type="AlphaFoldDB" id="G7DVA6"/>
<accession>G7DVA6</accession>
<gene>
    <name evidence="4" type="primary">Mo01168</name>
    <name evidence="4" type="ORF">E5Q_01168</name>
</gene>
<dbReference type="InterPro" id="IPR016098">
    <property type="entry name" value="CAP/MinC_C"/>
</dbReference>
<proteinExistence type="inferred from homology"/>
<feature type="region of interest" description="Disordered" evidence="2">
    <location>
        <begin position="97"/>
        <end position="127"/>
    </location>
</feature>
<dbReference type="GO" id="GO:0007021">
    <property type="term" value="P:tubulin complex assembly"/>
    <property type="evidence" value="ECO:0007669"/>
    <property type="project" value="TreeGrafter"/>
</dbReference>
<evidence type="ECO:0000256" key="1">
    <source>
        <dbReference type="ARBA" id="ARBA00008848"/>
    </source>
</evidence>
<dbReference type="Pfam" id="PF07986">
    <property type="entry name" value="TBCC"/>
    <property type="match status" value="1"/>
</dbReference>
<evidence type="ECO:0000259" key="3">
    <source>
        <dbReference type="PROSITE" id="PS51329"/>
    </source>
</evidence>
<sequence length="318" mass="34989">MAFHAAFVEAINRLNERLPDRTDTSSASILQTDSANLRQSLEDQPALNKFARRQYVAQLDKFDKGLQAALSRLQEESLTPAEGATLQDAIPVRASAPSRFRLTRNEDPEPKTQTQEDRAAKSTSPIPTLTAGRRRGAYVTFSDCLRDALLSSITLVDLDECFVDLSTAPANKLAGLHLKNLHRCLVFAPDIANSLMLHDCTECLCIVQCQQLRVHTSYRCAFALHSRSPPIIESSNTLVFDGWPLDLSPVMNQTPSKHADVQDFDDPLSTSSTPNWQLATLDNRLTAGLRELQSIGSANGRCDESALQSVLSALQTVK</sequence>
<dbReference type="InParanoid" id="G7DVA6"/>
<dbReference type="Proteomes" id="UP000009131">
    <property type="component" value="Unassembled WGS sequence"/>
</dbReference>
<reference evidence="4 5" key="2">
    <citation type="journal article" date="2012" name="Open Biol.">
        <title>Characteristics of nucleosomes and linker DNA regions on the genome of the basidiomycete Mixia osmundae revealed by mono- and dinucleosome mapping.</title>
        <authorList>
            <person name="Nishida H."/>
            <person name="Kondo S."/>
            <person name="Matsumoto T."/>
            <person name="Suzuki Y."/>
            <person name="Yoshikawa H."/>
            <person name="Taylor T.D."/>
            <person name="Sugiyama J."/>
        </authorList>
    </citation>
    <scope>NUCLEOTIDE SEQUENCE [LARGE SCALE GENOMIC DNA]</scope>
    <source>
        <strain evidence="5">CBS 9802 / IAM 14324 / JCM 22182 / KY 12970</strain>
    </source>
</reference>
<dbReference type="PROSITE" id="PS51329">
    <property type="entry name" value="C_CAP_COFACTOR_C"/>
    <property type="match status" value="1"/>
</dbReference>
<feature type="domain" description="C-CAP/cofactor C-like" evidence="3">
    <location>
        <begin position="110"/>
        <end position="266"/>
    </location>
</feature>